<protein>
    <submittedName>
        <fullName evidence="1">Uncharacterized protein</fullName>
    </submittedName>
</protein>
<sequence>MQEILPTAKAPSEFSCRTSLHAPQGPEEGAIGAWFLS</sequence>
<comment type="caution">
    <text evidence="1">The sequence shown here is derived from an EMBL/GenBank/DDBJ whole genome shotgun (WGS) entry which is preliminary data.</text>
</comment>
<reference evidence="1" key="1">
    <citation type="journal article" date="2015" name="Proc. Natl. Acad. Sci. U.S.A.">
        <title>Networks of energetic and metabolic interactions define dynamics in microbial communities.</title>
        <authorList>
            <person name="Embree M."/>
            <person name="Liu J.K."/>
            <person name="Al-Bassam M.M."/>
            <person name="Zengler K."/>
        </authorList>
    </citation>
    <scope>NUCLEOTIDE SEQUENCE</scope>
</reference>
<evidence type="ECO:0000313" key="1">
    <source>
        <dbReference type="EMBL" id="KUG17228.1"/>
    </source>
</evidence>
<name>A0A0W8F8P2_9ZZZZ</name>
<organism evidence="1">
    <name type="scientific">hydrocarbon metagenome</name>
    <dbReference type="NCBI Taxonomy" id="938273"/>
    <lineage>
        <taxon>unclassified sequences</taxon>
        <taxon>metagenomes</taxon>
        <taxon>ecological metagenomes</taxon>
    </lineage>
</organism>
<accession>A0A0W8F8P2</accession>
<dbReference type="AlphaFoldDB" id="A0A0W8F8P2"/>
<gene>
    <name evidence="1" type="ORF">ASZ90_013086</name>
</gene>
<proteinExistence type="predicted"/>
<dbReference type="EMBL" id="LNQE01001456">
    <property type="protein sequence ID" value="KUG17228.1"/>
    <property type="molecule type" value="Genomic_DNA"/>
</dbReference>